<dbReference type="PANTHER" id="PTHR47634:SF9">
    <property type="entry name" value="PROTEIN KINASE DOMAIN-CONTAINING PROTEIN-RELATED"/>
    <property type="match status" value="1"/>
</dbReference>
<dbReference type="Pfam" id="PF00069">
    <property type="entry name" value="Pkinase"/>
    <property type="match status" value="2"/>
</dbReference>
<evidence type="ECO:0000259" key="10">
    <source>
        <dbReference type="PROSITE" id="PS50011"/>
    </source>
</evidence>
<comment type="caution">
    <text evidence="11">The sequence shown here is derived from an EMBL/GenBank/DDBJ whole genome shotgun (WGS) entry which is preliminary data.</text>
</comment>
<evidence type="ECO:0000256" key="7">
    <source>
        <dbReference type="ARBA" id="ARBA00047899"/>
    </source>
</evidence>
<dbReference type="GO" id="GO:0050684">
    <property type="term" value="P:regulation of mRNA processing"/>
    <property type="evidence" value="ECO:0007669"/>
    <property type="project" value="TreeGrafter"/>
</dbReference>
<feature type="region of interest" description="Disordered" evidence="9">
    <location>
        <begin position="1"/>
        <end position="33"/>
    </location>
</feature>
<dbReference type="InterPro" id="IPR008271">
    <property type="entry name" value="Ser/Thr_kinase_AS"/>
</dbReference>
<feature type="compositionally biased region" description="Polar residues" evidence="9">
    <location>
        <begin position="1"/>
        <end position="11"/>
    </location>
</feature>
<comment type="catalytic activity">
    <reaction evidence="7">
        <text>L-threonyl-[protein] + ATP = O-phospho-L-threonyl-[protein] + ADP + H(+)</text>
        <dbReference type="Rhea" id="RHEA:46608"/>
        <dbReference type="Rhea" id="RHEA-COMP:11060"/>
        <dbReference type="Rhea" id="RHEA-COMP:11605"/>
        <dbReference type="ChEBI" id="CHEBI:15378"/>
        <dbReference type="ChEBI" id="CHEBI:30013"/>
        <dbReference type="ChEBI" id="CHEBI:30616"/>
        <dbReference type="ChEBI" id="CHEBI:61977"/>
        <dbReference type="ChEBI" id="CHEBI:456216"/>
        <dbReference type="EC" id="2.7.11.1"/>
    </reaction>
</comment>
<evidence type="ECO:0000256" key="6">
    <source>
        <dbReference type="ARBA" id="ARBA00022840"/>
    </source>
</evidence>
<evidence type="ECO:0000256" key="8">
    <source>
        <dbReference type="ARBA" id="ARBA00048679"/>
    </source>
</evidence>
<keyword evidence="3" id="KW-0808">Transferase</keyword>
<keyword evidence="5" id="KW-0418">Kinase</keyword>
<dbReference type="GO" id="GO:0004674">
    <property type="term" value="F:protein serine/threonine kinase activity"/>
    <property type="evidence" value="ECO:0007669"/>
    <property type="project" value="UniProtKB-KW"/>
</dbReference>
<feature type="domain" description="Protein kinase" evidence="10">
    <location>
        <begin position="51"/>
        <end position="429"/>
    </location>
</feature>
<dbReference type="InterPro" id="IPR000719">
    <property type="entry name" value="Prot_kinase_dom"/>
</dbReference>
<name>A0A9W4JFC3_9EURO</name>
<evidence type="ECO:0000256" key="4">
    <source>
        <dbReference type="ARBA" id="ARBA00022741"/>
    </source>
</evidence>
<keyword evidence="2" id="KW-0723">Serine/threonine-protein kinase</keyword>
<dbReference type="PROSITE" id="PS50011">
    <property type="entry name" value="PROTEIN_KINASE_DOM"/>
    <property type="match status" value="1"/>
</dbReference>
<organism evidence="11 12">
    <name type="scientific">Penicillium salamii</name>
    <dbReference type="NCBI Taxonomy" id="1612424"/>
    <lineage>
        <taxon>Eukaryota</taxon>
        <taxon>Fungi</taxon>
        <taxon>Dikarya</taxon>
        <taxon>Ascomycota</taxon>
        <taxon>Pezizomycotina</taxon>
        <taxon>Eurotiomycetes</taxon>
        <taxon>Eurotiomycetidae</taxon>
        <taxon>Eurotiales</taxon>
        <taxon>Aspergillaceae</taxon>
        <taxon>Penicillium</taxon>
    </lineage>
</organism>
<dbReference type="GO" id="GO:0005524">
    <property type="term" value="F:ATP binding"/>
    <property type="evidence" value="ECO:0007669"/>
    <property type="project" value="UniProtKB-KW"/>
</dbReference>
<evidence type="ECO:0000256" key="1">
    <source>
        <dbReference type="ARBA" id="ARBA00012513"/>
    </source>
</evidence>
<dbReference type="EMBL" id="CAJVPA010000194">
    <property type="protein sequence ID" value="CAG8388951.1"/>
    <property type="molecule type" value="Genomic_DNA"/>
</dbReference>
<comment type="catalytic activity">
    <reaction evidence="8">
        <text>L-seryl-[protein] + ATP = O-phospho-L-seryl-[protein] + ADP + H(+)</text>
        <dbReference type="Rhea" id="RHEA:17989"/>
        <dbReference type="Rhea" id="RHEA-COMP:9863"/>
        <dbReference type="Rhea" id="RHEA-COMP:11604"/>
        <dbReference type="ChEBI" id="CHEBI:15378"/>
        <dbReference type="ChEBI" id="CHEBI:29999"/>
        <dbReference type="ChEBI" id="CHEBI:30616"/>
        <dbReference type="ChEBI" id="CHEBI:83421"/>
        <dbReference type="ChEBI" id="CHEBI:456216"/>
        <dbReference type="EC" id="2.7.11.1"/>
    </reaction>
</comment>
<gene>
    <name evidence="11" type="ORF">PSALAMII_LOCUS6844</name>
</gene>
<dbReference type="EC" id="2.7.11.1" evidence="1"/>
<dbReference type="Proteomes" id="UP001152646">
    <property type="component" value="Unassembled WGS sequence"/>
</dbReference>
<dbReference type="GO" id="GO:0000245">
    <property type="term" value="P:spliceosomal complex assembly"/>
    <property type="evidence" value="ECO:0007669"/>
    <property type="project" value="TreeGrafter"/>
</dbReference>
<dbReference type="Gene3D" id="1.10.510.10">
    <property type="entry name" value="Transferase(Phosphotransferase) domain 1"/>
    <property type="match status" value="1"/>
</dbReference>
<evidence type="ECO:0000313" key="12">
    <source>
        <dbReference type="Proteomes" id="UP001152646"/>
    </source>
</evidence>
<protein>
    <recommendedName>
        <fullName evidence="1">non-specific serine/threonine protein kinase</fullName>
        <ecNumber evidence="1">2.7.11.1</ecNumber>
    </recommendedName>
</protein>
<evidence type="ECO:0000256" key="2">
    <source>
        <dbReference type="ARBA" id="ARBA00022527"/>
    </source>
</evidence>
<sequence length="433" mass="49732">MDAVNNPTHPSSELPPIVATNTEEDTEEGKDVYRPGGFHPVHIGDVYNNRYKVLNKIGYGVYSTVWLVEDTEKELVHTIYSLLLKYFLLTTTERNGDFCRYLALKILSAECYGTENHIFEKEILQKLRDGDPKQLGYDQICHLVDDFEHQGPNGSHICLVFHLIGETLESFQEWFPEGRIPNQVMRRITIQMLLALDFAHDHNVIHTDIKPSNIFVKIRDMSLINSGYLTQVPVPQQDRTEQYSVIPSIPLRQYYFNTSDRFDHFDFILGDWGVSSWIDRHLTENIEPVALRSPEVLIKAPWDQTTDLWNLGAILLELFCAVRMFIGTVPPDGHYEVKQHLAEIVHLFGPLPKSLLEKGDQDLVQSIFDDDGMHRDAIPADTPGISSEGFTPCLEGRVREHFVSFLLMLMRTNPTERPSPEDLLRHPWLDALK</sequence>
<dbReference type="SMART" id="SM00220">
    <property type="entry name" value="S_TKc"/>
    <property type="match status" value="1"/>
</dbReference>
<keyword evidence="4" id="KW-0547">Nucleotide-binding</keyword>
<dbReference type="InterPro" id="IPR051334">
    <property type="entry name" value="SRPK"/>
</dbReference>
<accession>A0A9W4JFC3</accession>
<evidence type="ECO:0000256" key="9">
    <source>
        <dbReference type="SAM" id="MobiDB-lite"/>
    </source>
</evidence>
<evidence type="ECO:0000256" key="3">
    <source>
        <dbReference type="ARBA" id="ARBA00022679"/>
    </source>
</evidence>
<keyword evidence="6" id="KW-0067">ATP-binding</keyword>
<dbReference type="PANTHER" id="PTHR47634">
    <property type="entry name" value="PROTEIN KINASE DOMAIN-CONTAINING PROTEIN-RELATED"/>
    <property type="match status" value="1"/>
</dbReference>
<dbReference type="OrthoDB" id="5979581at2759"/>
<dbReference type="Gene3D" id="3.30.200.20">
    <property type="entry name" value="Phosphorylase Kinase, domain 1"/>
    <property type="match status" value="1"/>
</dbReference>
<dbReference type="AlphaFoldDB" id="A0A9W4JFC3"/>
<dbReference type="SUPFAM" id="SSF56112">
    <property type="entry name" value="Protein kinase-like (PK-like)"/>
    <property type="match status" value="1"/>
</dbReference>
<reference evidence="11" key="1">
    <citation type="submission" date="2021-07" db="EMBL/GenBank/DDBJ databases">
        <authorList>
            <person name="Branca A.L. A."/>
        </authorList>
    </citation>
    <scope>NUCLEOTIDE SEQUENCE</scope>
</reference>
<dbReference type="InterPro" id="IPR011009">
    <property type="entry name" value="Kinase-like_dom_sf"/>
</dbReference>
<dbReference type="PROSITE" id="PS00108">
    <property type="entry name" value="PROTEIN_KINASE_ST"/>
    <property type="match status" value="1"/>
</dbReference>
<proteinExistence type="predicted"/>
<evidence type="ECO:0000313" key="11">
    <source>
        <dbReference type="EMBL" id="CAG8388951.1"/>
    </source>
</evidence>
<evidence type="ECO:0000256" key="5">
    <source>
        <dbReference type="ARBA" id="ARBA00022777"/>
    </source>
</evidence>